<sequence>MRMRGVQFLAGILCAAVFLAAGQTPVTPPAESHTDCGGNFTGSSGELLSPQWPQDYDNNASCVYHIAAQPRYFLTLSVNAFSTADAEDVLTIYNGMSAGPPDTIIGSYSGHMLGAGDVINSTGNQLYLTFTSDAVNGTGGFNITYRAQPVPAVACPDPGSPDYGSRVGGDFRPGSTVQFSCDDGYTLYGNASLTCTDGSWDARLPTCKAECGGNITNATSGVILSPGYPDRYTANLSCTWSLSAPEGTLLQLMFNNFSLEDGKDFLYANDENRPDDQPETTLTGSTVPANWLSWTNNVVLQLVTGADAGMGGFSLAYESIPKTFCRDPGPILHGVSTSAEVLYSAGQSVSYSCDAGYQLLGNTTLTCLQGRQRIWDAAPPVCYAPCGGNLTSAYGTIVSPTHDPDNAVSRDCYWQVHVDDSSSVIIMFNSFQLRESDAYLTIFDGGDIAAAPLANFSSTAASADVYSTDSQVLFLFHHGATDSYGNFSLTYFAQKKHCPDPGTVNNSQRSGDDFSVRSSVNYTCDKGYDLEGQGTIVCKPGNPPTWDYPKPRCVLVKECDDPGTPENGQRDSDDFSVGASVSYSCPQGYQLTGETTLTCRRSPGSRPKWDYQRPVCEEVPIQLCHDPAFLHYGTYTPRTHHYFVGSVVTFSCDSGYMLKGNTTLVCIMGDSRLAKPRWSNAYPTCEILAHSGYVNEGIRAVSITVIFVVALGGLCIGYKKVLRHKILELLQKTKTNNTPPSFDNPMYEVPANNPDDGPSVEQSAEA</sequence>
<dbReference type="PANTHER" id="PTHR45656">
    <property type="entry name" value="PROTEIN CBR-CLEC-78"/>
    <property type="match status" value="1"/>
</dbReference>
<dbReference type="InterPro" id="IPR035976">
    <property type="entry name" value="Sushi/SCR/CCP_sf"/>
</dbReference>
<dbReference type="InterPro" id="IPR035914">
    <property type="entry name" value="Sperma_CUB_dom_sf"/>
</dbReference>
<feature type="domain" description="Sushi" evidence="11">
    <location>
        <begin position="323"/>
        <end position="384"/>
    </location>
</feature>
<evidence type="ECO:0000256" key="6">
    <source>
        <dbReference type="PROSITE-ProRule" id="PRU00302"/>
    </source>
</evidence>
<evidence type="ECO:0000256" key="9">
    <source>
        <dbReference type="SAM" id="SignalP"/>
    </source>
</evidence>
<dbReference type="Pfam" id="PF00431">
    <property type="entry name" value="CUB"/>
    <property type="match status" value="3"/>
</dbReference>
<feature type="domain" description="CUB" evidence="10">
    <location>
        <begin position="386"/>
        <end position="494"/>
    </location>
</feature>
<dbReference type="OrthoDB" id="406096at2759"/>
<feature type="domain" description="CUB" evidence="10">
    <location>
        <begin position="36"/>
        <end position="148"/>
    </location>
</feature>
<evidence type="ECO:0000256" key="3">
    <source>
        <dbReference type="ARBA" id="ARBA00022737"/>
    </source>
</evidence>
<proteinExistence type="predicted"/>
<keyword evidence="8" id="KW-0472">Membrane</keyword>
<feature type="domain" description="CUB" evidence="10">
    <location>
        <begin position="211"/>
        <end position="320"/>
    </location>
</feature>
<dbReference type="AlphaFoldDB" id="A0A8J9VUA6"/>
<evidence type="ECO:0000256" key="2">
    <source>
        <dbReference type="ARBA" id="ARBA00022729"/>
    </source>
</evidence>
<dbReference type="SMART" id="SM00032">
    <property type="entry name" value="CCP"/>
    <property type="match status" value="5"/>
</dbReference>
<dbReference type="SUPFAM" id="SSF49854">
    <property type="entry name" value="Spermadhesin, CUB domain"/>
    <property type="match status" value="3"/>
</dbReference>
<keyword evidence="8" id="KW-0812">Transmembrane</keyword>
<evidence type="ECO:0000256" key="8">
    <source>
        <dbReference type="SAM" id="Phobius"/>
    </source>
</evidence>
<feature type="chain" id="PRO_5035426817" evidence="9">
    <location>
        <begin position="23"/>
        <end position="766"/>
    </location>
</feature>
<feature type="region of interest" description="Disordered" evidence="7">
    <location>
        <begin position="738"/>
        <end position="766"/>
    </location>
</feature>
<dbReference type="Gene3D" id="2.10.70.10">
    <property type="entry name" value="Complement Module, domain 1"/>
    <property type="match status" value="5"/>
</dbReference>
<dbReference type="InterPro" id="IPR051277">
    <property type="entry name" value="SEZ6_CSMD_C4BPB_Regulators"/>
</dbReference>
<dbReference type="PROSITE" id="PS50923">
    <property type="entry name" value="SUSHI"/>
    <property type="match status" value="5"/>
</dbReference>
<dbReference type="InterPro" id="IPR000436">
    <property type="entry name" value="Sushi_SCR_CCP_dom"/>
</dbReference>
<evidence type="ECO:0000256" key="7">
    <source>
        <dbReference type="SAM" id="MobiDB-lite"/>
    </source>
</evidence>
<keyword evidence="3" id="KW-0677">Repeat</keyword>
<dbReference type="CDD" id="cd00041">
    <property type="entry name" value="CUB"/>
    <property type="match status" value="3"/>
</dbReference>
<feature type="domain" description="Sushi" evidence="11">
    <location>
        <begin position="153"/>
        <end position="209"/>
    </location>
</feature>
<feature type="signal peptide" evidence="9">
    <location>
        <begin position="1"/>
        <end position="22"/>
    </location>
</feature>
<comment type="caution">
    <text evidence="6">Lacks conserved residue(s) required for the propagation of feature annotation.</text>
</comment>
<keyword evidence="8" id="KW-1133">Transmembrane helix</keyword>
<evidence type="ECO:0000256" key="4">
    <source>
        <dbReference type="ARBA" id="ARBA00023157"/>
    </source>
</evidence>
<keyword evidence="1 6" id="KW-0768">Sushi</keyword>
<dbReference type="Pfam" id="PF00084">
    <property type="entry name" value="Sushi"/>
    <property type="match status" value="5"/>
</dbReference>
<keyword evidence="4 5" id="KW-1015">Disulfide bond</keyword>
<evidence type="ECO:0000259" key="11">
    <source>
        <dbReference type="PROSITE" id="PS50923"/>
    </source>
</evidence>
<dbReference type="PROSITE" id="PS01180">
    <property type="entry name" value="CUB"/>
    <property type="match status" value="3"/>
</dbReference>
<feature type="domain" description="Sushi" evidence="11">
    <location>
        <begin position="622"/>
        <end position="687"/>
    </location>
</feature>
<dbReference type="Proteomes" id="UP000838412">
    <property type="component" value="Chromosome 1"/>
</dbReference>
<evidence type="ECO:0000313" key="12">
    <source>
        <dbReference type="EMBL" id="CAH1231081.1"/>
    </source>
</evidence>
<feature type="disulfide bond" evidence="5">
    <location>
        <begin position="211"/>
        <end position="238"/>
    </location>
</feature>
<dbReference type="Gene3D" id="2.60.120.290">
    <property type="entry name" value="Spermadhesin, CUB domain"/>
    <property type="match status" value="3"/>
</dbReference>
<protein>
    <submittedName>
        <fullName evidence="12">CSMD2 protein</fullName>
    </submittedName>
</protein>
<keyword evidence="13" id="KW-1185">Reference proteome</keyword>
<name>A0A8J9VUA6_BRALA</name>
<evidence type="ECO:0000259" key="10">
    <source>
        <dbReference type="PROSITE" id="PS01180"/>
    </source>
</evidence>
<dbReference type="CDD" id="cd00033">
    <property type="entry name" value="CCP"/>
    <property type="match status" value="5"/>
</dbReference>
<dbReference type="InterPro" id="IPR000859">
    <property type="entry name" value="CUB_dom"/>
</dbReference>
<keyword evidence="2 9" id="KW-0732">Signal</keyword>
<gene>
    <name evidence="12" type="primary">CSMD2</name>
    <name evidence="12" type="ORF">BLAG_LOCUS1206</name>
</gene>
<accession>A0A8J9VUA6</accession>
<feature type="transmembrane region" description="Helical" evidence="8">
    <location>
        <begin position="697"/>
        <end position="718"/>
    </location>
</feature>
<dbReference type="SUPFAM" id="SSF57535">
    <property type="entry name" value="Complement control module/SCR domain"/>
    <property type="match status" value="5"/>
</dbReference>
<evidence type="ECO:0000256" key="1">
    <source>
        <dbReference type="ARBA" id="ARBA00022659"/>
    </source>
</evidence>
<dbReference type="EMBL" id="OV696686">
    <property type="protein sequence ID" value="CAH1231081.1"/>
    <property type="molecule type" value="Genomic_DNA"/>
</dbReference>
<dbReference type="PANTHER" id="PTHR45656:SF4">
    <property type="entry name" value="PROTEIN CBR-CLEC-78"/>
    <property type="match status" value="1"/>
</dbReference>
<feature type="domain" description="Sushi" evidence="11">
    <location>
        <begin position="557"/>
        <end position="618"/>
    </location>
</feature>
<reference evidence="12" key="1">
    <citation type="submission" date="2022-01" db="EMBL/GenBank/DDBJ databases">
        <authorList>
            <person name="Braso-Vives M."/>
        </authorList>
    </citation>
    <scope>NUCLEOTIDE SEQUENCE</scope>
</reference>
<dbReference type="FunFam" id="2.10.70.10:FF:000002">
    <property type="entry name" value="CUB and Sushi multiple domains 3"/>
    <property type="match status" value="3"/>
</dbReference>
<dbReference type="SMART" id="SM00042">
    <property type="entry name" value="CUB"/>
    <property type="match status" value="3"/>
</dbReference>
<organism evidence="12 13">
    <name type="scientific">Branchiostoma lanceolatum</name>
    <name type="common">Common lancelet</name>
    <name type="synonym">Amphioxus lanceolatum</name>
    <dbReference type="NCBI Taxonomy" id="7740"/>
    <lineage>
        <taxon>Eukaryota</taxon>
        <taxon>Metazoa</taxon>
        <taxon>Chordata</taxon>
        <taxon>Cephalochordata</taxon>
        <taxon>Leptocardii</taxon>
        <taxon>Amphioxiformes</taxon>
        <taxon>Branchiostomatidae</taxon>
        <taxon>Branchiostoma</taxon>
    </lineage>
</organism>
<evidence type="ECO:0000256" key="5">
    <source>
        <dbReference type="PROSITE-ProRule" id="PRU00059"/>
    </source>
</evidence>
<feature type="domain" description="Sushi" evidence="11">
    <location>
        <begin position="496"/>
        <end position="555"/>
    </location>
</feature>
<evidence type="ECO:0000313" key="13">
    <source>
        <dbReference type="Proteomes" id="UP000838412"/>
    </source>
</evidence>